<accession>A0A835XMF6</accession>
<dbReference type="Proteomes" id="UP000612055">
    <property type="component" value="Unassembled WGS sequence"/>
</dbReference>
<dbReference type="AlphaFoldDB" id="A0A835XMF6"/>
<keyword evidence="1" id="KW-0732">Signal</keyword>
<sequence>MGLACGAAGVLSLVITVASALRRWSAPPIQEPESAPGPPPSLRTVLRSLAELPAAACAAAHAHRQRITAALGPEAAGHELWRGALHAPLPAGGPALDPGLLEQVEAGAGAELEALEAATQGFAPARLTALVQRALALGPLADLRAGLRALEGELSRWQAAQGELRAAGGVLAVVQPAVVLAQRMDAAAAGGCPPLTAEHLWAALRAMRVEAQLGVR</sequence>
<proteinExistence type="predicted"/>
<feature type="signal peptide" evidence="1">
    <location>
        <begin position="1"/>
        <end position="20"/>
    </location>
</feature>
<name>A0A835XMF6_9CHLO</name>
<organism evidence="2 3">
    <name type="scientific">Edaphochlamys debaryana</name>
    <dbReference type="NCBI Taxonomy" id="47281"/>
    <lineage>
        <taxon>Eukaryota</taxon>
        <taxon>Viridiplantae</taxon>
        <taxon>Chlorophyta</taxon>
        <taxon>core chlorophytes</taxon>
        <taxon>Chlorophyceae</taxon>
        <taxon>CS clade</taxon>
        <taxon>Chlamydomonadales</taxon>
        <taxon>Chlamydomonadales incertae sedis</taxon>
        <taxon>Edaphochlamys</taxon>
    </lineage>
</organism>
<evidence type="ECO:0000313" key="2">
    <source>
        <dbReference type="EMBL" id="KAG2486194.1"/>
    </source>
</evidence>
<evidence type="ECO:0000256" key="1">
    <source>
        <dbReference type="SAM" id="SignalP"/>
    </source>
</evidence>
<feature type="chain" id="PRO_5032695829" evidence="1">
    <location>
        <begin position="21"/>
        <end position="216"/>
    </location>
</feature>
<evidence type="ECO:0000313" key="3">
    <source>
        <dbReference type="Proteomes" id="UP000612055"/>
    </source>
</evidence>
<reference evidence="2" key="1">
    <citation type="journal article" date="2020" name="bioRxiv">
        <title>Comparative genomics of Chlamydomonas.</title>
        <authorList>
            <person name="Craig R.J."/>
            <person name="Hasan A.R."/>
            <person name="Ness R.W."/>
            <person name="Keightley P.D."/>
        </authorList>
    </citation>
    <scope>NUCLEOTIDE SEQUENCE</scope>
    <source>
        <strain evidence="2">CCAP 11/70</strain>
    </source>
</reference>
<comment type="caution">
    <text evidence="2">The sequence shown here is derived from an EMBL/GenBank/DDBJ whole genome shotgun (WGS) entry which is preliminary data.</text>
</comment>
<keyword evidence="3" id="KW-1185">Reference proteome</keyword>
<gene>
    <name evidence="2" type="ORF">HYH03_015156</name>
</gene>
<protein>
    <submittedName>
        <fullName evidence="2">Uncharacterized protein</fullName>
    </submittedName>
</protein>
<dbReference type="EMBL" id="JAEHOE010000116">
    <property type="protein sequence ID" value="KAG2486194.1"/>
    <property type="molecule type" value="Genomic_DNA"/>
</dbReference>